<protein>
    <recommendedName>
        <fullName evidence="3">histone acetyltransferase</fullName>
        <ecNumber evidence="3">2.3.1.48</ecNumber>
    </recommendedName>
</protein>
<feature type="compositionally biased region" description="Polar residues" evidence="13">
    <location>
        <begin position="1642"/>
        <end position="1660"/>
    </location>
</feature>
<feature type="compositionally biased region" description="Gly residues" evidence="13">
    <location>
        <begin position="1841"/>
        <end position="1850"/>
    </location>
</feature>
<dbReference type="Proteomes" id="UP000192578">
    <property type="component" value="Unassembled WGS sequence"/>
</dbReference>
<dbReference type="OrthoDB" id="787137at2759"/>
<dbReference type="PROSITE" id="PS52014">
    <property type="entry name" value="SAMD1_WH"/>
    <property type="match status" value="1"/>
</dbReference>
<feature type="compositionally biased region" description="Low complexity" evidence="13">
    <location>
        <begin position="615"/>
        <end position="625"/>
    </location>
</feature>
<feature type="compositionally biased region" description="Polar residues" evidence="13">
    <location>
        <begin position="1293"/>
        <end position="1310"/>
    </location>
</feature>
<dbReference type="Gene3D" id="3.40.630.30">
    <property type="match status" value="1"/>
</dbReference>
<feature type="compositionally biased region" description="Low complexity" evidence="13">
    <location>
        <begin position="1142"/>
        <end position="1155"/>
    </location>
</feature>
<feature type="compositionally biased region" description="Low complexity" evidence="13">
    <location>
        <begin position="439"/>
        <end position="460"/>
    </location>
</feature>
<dbReference type="FunFam" id="3.30.60.60:FF:000001">
    <property type="entry name" value="Histone acetyltransferase"/>
    <property type="match status" value="1"/>
</dbReference>
<feature type="compositionally biased region" description="Basic and acidic residues" evidence="13">
    <location>
        <begin position="297"/>
        <end position="311"/>
    </location>
</feature>
<dbReference type="InterPro" id="IPR040706">
    <property type="entry name" value="Zf-MYST"/>
</dbReference>
<dbReference type="PANTHER" id="PTHR10615">
    <property type="entry name" value="HISTONE ACETYLTRANSFERASE"/>
    <property type="match status" value="1"/>
</dbReference>
<feature type="compositionally biased region" description="Low complexity" evidence="13">
    <location>
        <begin position="271"/>
        <end position="295"/>
    </location>
</feature>
<feature type="compositionally biased region" description="Polar residues" evidence="13">
    <location>
        <begin position="532"/>
        <end position="543"/>
    </location>
</feature>
<feature type="compositionally biased region" description="Low complexity" evidence="13">
    <location>
        <begin position="1708"/>
        <end position="1742"/>
    </location>
</feature>
<dbReference type="EMBL" id="MTYJ01000082">
    <property type="protein sequence ID" value="OQV15815.1"/>
    <property type="molecule type" value="Genomic_DNA"/>
</dbReference>
<keyword evidence="9" id="KW-0156">Chromatin regulator</keyword>
<feature type="region of interest" description="Disordered" evidence="13">
    <location>
        <begin position="213"/>
        <end position="761"/>
    </location>
</feature>
<gene>
    <name evidence="16" type="ORF">BV898_10067</name>
</gene>
<dbReference type="GO" id="GO:0010484">
    <property type="term" value="F:histone H3 acetyltransferase activity"/>
    <property type="evidence" value="ECO:0007669"/>
    <property type="project" value="TreeGrafter"/>
</dbReference>
<feature type="compositionally biased region" description="Low complexity" evidence="13">
    <location>
        <begin position="320"/>
        <end position="332"/>
    </location>
</feature>
<evidence type="ECO:0000256" key="8">
    <source>
        <dbReference type="ARBA" id="ARBA00022833"/>
    </source>
</evidence>
<dbReference type="Gene3D" id="3.30.60.60">
    <property type="entry name" value="N-acetyl transferase-like"/>
    <property type="match status" value="1"/>
</dbReference>
<feature type="compositionally biased region" description="Pro residues" evidence="13">
    <location>
        <begin position="1389"/>
        <end position="1408"/>
    </location>
</feature>
<keyword evidence="5" id="KW-0808">Transferase</keyword>
<dbReference type="GO" id="GO:0070776">
    <property type="term" value="C:MOZ/MORF histone acetyltransferase complex"/>
    <property type="evidence" value="ECO:0007669"/>
    <property type="project" value="TreeGrafter"/>
</dbReference>
<feature type="compositionally biased region" description="Low complexity" evidence="13">
    <location>
        <begin position="1625"/>
        <end position="1641"/>
    </location>
</feature>
<dbReference type="InterPro" id="IPR036388">
    <property type="entry name" value="WH-like_DNA-bd_sf"/>
</dbReference>
<comment type="caution">
    <text evidence="16">The sequence shown here is derived from an EMBL/GenBank/DDBJ whole genome shotgun (WGS) entry which is preliminary data.</text>
</comment>
<feature type="region of interest" description="Disordered" evidence="13">
    <location>
        <begin position="1502"/>
        <end position="1539"/>
    </location>
</feature>
<keyword evidence="17" id="KW-1185">Reference proteome</keyword>
<dbReference type="SUPFAM" id="SSF55729">
    <property type="entry name" value="Acyl-CoA N-acyltransferases (Nat)"/>
    <property type="match status" value="1"/>
</dbReference>
<dbReference type="Gene3D" id="1.10.10.10">
    <property type="entry name" value="Winged helix-like DNA-binding domain superfamily/Winged helix DNA-binding domain"/>
    <property type="match status" value="1"/>
</dbReference>
<evidence type="ECO:0000256" key="10">
    <source>
        <dbReference type="ARBA" id="ARBA00022990"/>
    </source>
</evidence>
<feature type="region of interest" description="Disordered" evidence="13">
    <location>
        <begin position="1082"/>
        <end position="1457"/>
    </location>
</feature>
<dbReference type="CDD" id="cd04301">
    <property type="entry name" value="NAT_SF"/>
    <property type="match status" value="1"/>
</dbReference>
<dbReference type="Pfam" id="PF01853">
    <property type="entry name" value="MOZ_SAS"/>
    <property type="match status" value="1"/>
</dbReference>
<feature type="compositionally biased region" description="Low complexity" evidence="13">
    <location>
        <begin position="744"/>
        <end position="753"/>
    </location>
</feature>
<dbReference type="PROSITE" id="PS51726">
    <property type="entry name" value="MYST_HAT"/>
    <property type="match status" value="1"/>
</dbReference>
<feature type="compositionally biased region" description="Basic residues" evidence="13">
    <location>
        <begin position="255"/>
        <end position="264"/>
    </location>
</feature>
<reference evidence="17" key="1">
    <citation type="submission" date="2017-01" db="EMBL/GenBank/DDBJ databases">
        <title>Comparative genomics of anhydrobiosis in the tardigrade Hypsibius dujardini.</title>
        <authorList>
            <person name="Yoshida Y."/>
            <person name="Koutsovoulos G."/>
            <person name="Laetsch D."/>
            <person name="Stevens L."/>
            <person name="Kumar S."/>
            <person name="Horikawa D."/>
            <person name="Ishino K."/>
            <person name="Komine S."/>
            <person name="Tomita M."/>
            <person name="Blaxter M."/>
            <person name="Arakawa K."/>
        </authorList>
    </citation>
    <scope>NUCLEOTIDE SEQUENCE [LARGE SCALE GENOMIC DNA]</scope>
    <source>
        <strain evidence="17">Z151</strain>
    </source>
</reference>
<evidence type="ECO:0000256" key="12">
    <source>
        <dbReference type="PIRSR" id="PIRSR602717-51"/>
    </source>
</evidence>
<feature type="compositionally biased region" description="Basic and acidic residues" evidence="13">
    <location>
        <begin position="224"/>
        <end position="234"/>
    </location>
</feature>
<keyword evidence="6" id="KW-0479">Metal-binding</keyword>
<evidence type="ECO:0000259" key="15">
    <source>
        <dbReference type="PROSITE" id="PS52014"/>
    </source>
</evidence>
<feature type="compositionally biased region" description="Basic and acidic residues" evidence="13">
    <location>
        <begin position="1233"/>
        <end position="1243"/>
    </location>
</feature>
<dbReference type="InterPro" id="IPR002717">
    <property type="entry name" value="HAT_MYST-type"/>
</dbReference>
<feature type="domain" description="MYST-type HAT" evidence="14">
    <location>
        <begin position="791"/>
        <end position="1079"/>
    </location>
</feature>
<dbReference type="InterPro" id="IPR048589">
    <property type="entry name" value="SAMD1-like_WH"/>
</dbReference>
<feature type="region of interest" description="Disordered" evidence="13">
    <location>
        <begin position="1830"/>
        <end position="1879"/>
    </location>
</feature>
<evidence type="ECO:0000313" key="17">
    <source>
        <dbReference type="Proteomes" id="UP000192578"/>
    </source>
</evidence>
<feature type="compositionally biased region" description="Low complexity" evidence="13">
    <location>
        <begin position="1"/>
        <end position="37"/>
    </location>
</feature>
<dbReference type="GO" id="GO:0003682">
    <property type="term" value="F:chromatin binding"/>
    <property type="evidence" value="ECO:0007669"/>
    <property type="project" value="TreeGrafter"/>
</dbReference>
<evidence type="ECO:0000256" key="5">
    <source>
        <dbReference type="ARBA" id="ARBA00022679"/>
    </source>
</evidence>
<feature type="compositionally biased region" description="Basic and acidic residues" evidence="13">
    <location>
        <begin position="575"/>
        <end position="591"/>
    </location>
</feature>
<feature type="compositionally biased region" description="Polar residues" evidence="13">
    <location>
        <begin position="1583"/>
        <end position="1619"/>
    </location>
</feature>
<feature type="compositionally biased region" description="Low complexity" evidence="13">
    <location>
        <begin position="1851"/>
        <end position="1879"/>
    </location>
</feature>
<evidence type="ECO:0000256" key="4">
    <source>
        <dbReference type="ARBA" id="ARBA00022553"/>
    </source>
</evidence>
<organism evidence="16 17">
    <name type="scientific">Hypsibius exemplaris</name>
    <name type="common">Freshwater tardigrade</name>
    <dbReference type="NCBI Taxonomy" id="2072580"/>
    <lineage>
        <taxon>Eukaryota</taxon>
        <taxon>Metazoa</taxon>
        <taxon>Ecdysozoa</taxon>
        <taxon>Tardigrada</taxon>
        <taxon>Eutardigrada</taxon>
        <taxon>Parachela</taxon>
        <taxon>Hypsibioidea</taxon>
        <taxon>Hypsibiidae</taxon>
        <taxon>Hypsibius</taxon>
    </lineage>
</organism>
<feature type="compositionally biased region" description="Low complexity" evidence="13">
    <location>
        <begin position="593"/>
        <end position="604"/>
    </location>
</feature>
<feature type="compositionally biased region" description="Basic residues" evidence="13">
    <location>
        <begin position="473"/>
        <end position="482"/>
    </location>
</feature>
<dbReference type="GO" id="GO:0003712">
    <property type="term" value="F:transcription coregulator activity"/>
    <property type="evidence" value="ECO:0007669"/>
    <property type="project" value="TreeGrafter"/>
</dbReference>
<dbReference type="EC" id="2.3.1.48" evidence="3"/>
<feature type="compositionally biased region" description="Low complexity" evidence="13">
    <location>
        <begin position="235"/>
        <end position="244"/>
    </location>
</feature>
<proteinExistence type="inferred from homology"/>
<feature type="compositionally biased region" description="Polar residues" evidence="13">
    <location>
        <begin position="1410"/>
        <end position="1422"/>
    </location>
</feature>
<dbReference type="GO" id="GO:0008270">
    <property type="term" value="F:zinc ion binding"/>
    <property type="evidence" value="ECO:0007669"/>
    <property type="project" value="UniProtKB-KW"/>
</dbReference>
<feature type="domain" description="SAMD1-like winged helix (WH)" evidence="15">
    <location>
        <begin position="51"/>
        <end position="139"/>
    </location>
</feature>
<feature type="compositionally biased region" description="Acidic residues" evidence="13">
    <location>
        <begin position="730"/>
        <end position="740"/>
    </location>
</feature>
<feature type="active site" description="Proton donor/acceptor" evidence="12">
    <location>
        <position position="976"/>
    </location>
</feature>
<name>A0A1W0WKT1_HYPEX</name>
<dbReference type="InterPro" id="IPR016181">
    <property type="entry name" value="Acyl_CoA_acyltransferase"/>
</dbReference>
<feature type="compositionally biased region" description="Low complexity" evidence="13">
    <location>
        <begin position="1333"/>
        <end position="1342"/>
    </location>
</feature>
<dbReference type="GO" id="GO:0005634">
    <property type="term" value="C:nucleus"/>
    <property type="evidence" value="ECO:0007669"/>
    <property type="project" value="UniProtKB-SubCell"/>
</dbReference>
<evidence type="ECO:0000256" key="1">
    <source>
        <dbReference type="ARBA" id="ARBA00004123"/>
    </source>
</evidence>
<evidence type="ECO:0000256" key="13">
    <source>
        <dbReference type="SAM" id="MobiDB-lite"/>
    </source>
</evidence>
<sequence length="1976" mass="216108">MSSMDSEASSASSSVSSDEESSASSTAGDGSDGSDGISESDEPDVQQGSSKGGQVRPECLEWFKKVIEKIKGQKQRPGLDRIIPALKPFQEKCSDRVIAADSDKFDHFVKEQLSYAIRDGHLFKVWSNDMPSYKDTENLRKLRKFTVKSDVEVRRAVKAAVREIGEKKGTVEQDIVNYISYSFTLNIDRTTLEAMVKNAMVYLTNKRELIPNADEPGRFISKHQIKDGEGEGTSRPRSAMSAASAREDDEPTVVKKSKKKKKFALLKEETPLSSLPDSKPSSSSSAAKSSGSKQKGSAKDDKSKPKQHEASPEIQVLAKPPTKNSADSSSSPPKKDDKKKKREMEKLPMARVPVLKSEVVKIPIVGTSPPKASTSKEGPPPPPVVKASKFAEAMAKPSASKMAAAAAAAAAQAAKPEKEAVSAQAPGKAEKSTGSRVVSPRPSTSGTAAATTSTSRAAAGKQAGSAREPTPPAKKRRGRPPLKKNLADDRRKSKSPTSASASDTDSDPSATASSLPPGFEIFSLPAPKELQDSLSKFYTPTSARRSRNPLPGASSAAATRKPATIAKKTNAPVPTEERTKSKSKERNEKTKSKSTAKPKSSSPPSRRKSETAAPEVVTVTDTDTGTDGEDGRRGRKHGSQQLKGLHDGLSGYFKATDGDRKRKPPPSNFTTLPNRSKKAEKLKGRVKGSSGGEQTVSDGEEEEEEEEEDEEEEEEEEEEEDAEEKSGSEEGSEDEEEVADGESKSGSASSSGRSGKHVFKMPDKIPKNLENLFRKARERALEKIPTVEEDYDGPLPPRIQLGDKKIITWYTSPFPEEYIRCLCLYICEFCLQYMKTVKVLKSHYVKCPWHRPPGTEIYHDTVDITPTDRQELIVYETDGNDWKEYCQNLCLLAKLYLDHKTLYYDVEPFLFYVLTRRDKFGDHLIGYFSKEKNSPQRYNVSCIMVLPPYQGGGYGRYLIDFSYLLSRTEGQHGTPEKPLSELGQLSYHAYWKSAILDFFLDQRQKSATKTSIKAICDTTGMWPQDVADTLQQLGFIVKNEETKAWEFALLQDKLSEHVDKKSTTKKRLPLFPDKLRWDPWKGEMMGVTATESERSGSRAEQLTGDERRNANPSGDTSESELDQAMDVQQAATPEPTSPPVVRPGSQRSRGGTPRGRPGPRKSSSHDRSRSRPASTLPAVKRRGRPPKVDRRRKGHGRDGEGPSGGRKKRKGKFRESRRSSSKPTSSQPKNYKGRGEEFRAGAEKRRKHRRLGQSGDQSDVSSMRRSPDRRSDSSSSDSSAMYNADSEADSDDGSVTSRSTSQFNRGQSVISKDKDVSKEKDISMEKDNVMDNESSASGSESHGSQESHGSHLSHLDQPPRAPHPPQPLDMMDQGPASPVDHHHHVQPVEQPPTRQPSLPPPPAPPPPVVQFSSRAVETSIQTEPMDEMEPPLSHQQQHGPPSVQLEQYGPGSVHHMSESGVQTDLMVPSVGSHMVSSTTELLMPTPQSFQHVQAAQMMPSPISYQSTQPSTPYGGGGQQGPLSPQMSHGSVGPPSVLSSHDIQMSQESDMIAQTAGSYLDSNAYEQQHHYSSQQQQQPPPIMTATSPPGYQQYQQASPAGSQTSMHNVTPSYTTDNSRPPRTPTAAISYIPPSPRSAIPPSGQFSDQHPASPLAQVQRSMRTPMPVNAYTDYSRSTASVLSSSYPDPALIRNSRSVAPPRYNESCEISSAQQLQQQQQQTMPSAASSSSSHSSHPSSSSGHSSKQRSREHRQREQLSVQSAAAAPAYPPMHHPQQQLYFHPSMHPGYDTMTAAIQFNSQQAAYLHQQQAAHVAAVSDPMNKLTQMTRDLPSQQPMQHSGAMGYGGGGPSVGGSARSQSQSRQQQQHQQQQQQMVQQHVGMSMPSAAALQNPYHYGMTPNMMGKQTFPGQNPVMNTTGYPPAYFGPGVPMSGQVPGYARAGQVGAPGPVPYPPYPAQFYQTNAPQHPHSGHHTSMRQ</sequence>
<keyword evidence="7" id="KW-0863">Zinc-finger</keyword>
<dbReference type="Pfam" id="PF17772">
    <property type="entry name" value="zf-MYST"/>
    <property type="match status" value="1"/>
</dbReference>
<feature type="compositionally biased region" description="Basic residues" evidence="13">
    <location>
        <begin position="1179"/>
        <end position="1195"/>
    </location>
</feature>
<accession>A0A1W0WKT1</accession>
<dbReference type="GO" id="GO:0006357">
    <property type="term" value="P:regulation of transcription by RNA polymerase II"/>
    <property type="evidence" value="ECO:0007669"/>
    <property type="project" value="TreeGrafter"/>
</dbReference>
<keyword evidence="8" id="KW-0862">Zinc</keyword>
<evidence type="ECO:0000256" key="11">
    <source>
        <dbReference type="ARBA" id="ARBA00023242"/>
    </source>
</evidence>
<dbReference type="InterPro" id="IPR050603">
    <property type="entry name" value="MYST_HAT"/>
</dbReference>
<feature type="compositionally biased region" description="Low complexity" evidence="13">
    <location>
        <begin position="495"/>
        <end position="514"/>
    </location>
</feature>
<comment type="similarity">
    <text evidence="2">Belongs to the MYST (SAS/MOZ) family.</text>
</comment>
<dbReference type="GO" id="GO:0040029">
    <property type="term" value="P:epigenetic regulation of gene expression"/>
    <property type="evidence" value="ECO:0007669"/>
    <property type="project" value="UniProtKB-ARBA"/>
</dbReference>
<keyword evidence="10" id="KW-0007">Acetylation</keyword>
<feature type="region of interest" description="Disordered" evidence="13">
    <location>
        <begin position="1565"/>
        <end position="1782"/>
    </location>
</feature>
<evidence type="ECO:0000259" key="14">
    <source>
        <dbReference type="PROSITE" id="PS51726"/>
    </source>
</evidence>
<evidence type="ECO:0000256" key="7">
    <source>
        <dbReference type="ARBA" id="ARBA00022771"/>
    </source>
</evidence>
<dbReference type="FunFam" id="3.40.630.30:FF:000001">
    <property type="entry name" value="Histone acetyltransferase"/>
    <property type="match status" value="1"/>
</dbReference>
<evidence type="ECO:0000256" key="2">
    <source>
        <dbReference type="ARBA" id="ARBA00010107"/>
    </source>
</evidence>
<dbReference type="PANTHER" id="PTHR10615:SF217">
    <property type="entry name" value="HISTONE ACETYLTRANSFERASE"/>
    <property type="match status" value="1"/>
</dbReference>
<comment type="subcellular location">
    <subcellularLocation>
        <location evidence="1">Nucleus</location>
    </subcellularLocation>
</comment>
<evidence type="ECO:0000313" key="16">
    <source>
        <dbReference type="EMBL" id="OQV15815.1"/>
    </source>
</evidence>
<keyword evidence="4" id="KW-0597">Phosphoprotein</keyword>
<feature type="compositionally biased region" description="Acidic residues" evidence="13">
    <location>
        <begin position="698"/>
        <end position="723"/>
    </location>
</feature>
<feature type="compositionally biased region" description="Polar residues" evidence="13">
    <location>
        <begin position="1670"/>
        <end position="1684"/>
    </location>
</feature>
<evidence type="ECO:0000256" key="9">
    <source>
        <dbReference type="ARBA" id="ARBA00022853"/>
    </source>
</evidence>
<feature type="compositionally biased region" description="Low complexity" evidence="13">
    <location>
        <begin position="391"/>
        <end position="414"/>
    </location>
</feature>
<keyword evidence="11" id="KW-0539">Nucleus</keyword>
<evidence type="ECO:0000256" key="6">
    <source>
        <dbReference type="ARBA" id="ARBA00022723"/>
    </source>
</evidence>
<evidence type="ECO:0000256" key="3">
    <source>
        <dbReference type="ARBA" id="ARBA00013184"/>
    </source>
</evidence>
<dbReference type="GO" id="GO:0003677">
    <property type="term" value="F:DNA binding"/>
    <property type="evidence" value="ECO:0007669"/>
    <property type="project" value="InterPro"/>
</dbReference>
<feature type="compositionally biased region" description="Basic and acidic residues" evidence="13">
    <location>
        <begin position="1311"/>
        <end position="1329"/>
    </location>
</feature>
<feature type="region of interest" description="Disordered" evidence="13">
    <location>
        <begin position="1"/>
        <end position="53"/>
    </location>
</feature>